<comment type="similarity">
    <text evidence="6">Belongs to the YccS/YhfK family.</text>
</comment>
<sequence>MLGTIVAMMGSMALGGIPATTKVWTAAGFPFALGTGLVLGILVSGSTTLMLSAFVVVMFAAVYIRRFGPAFFFYGFMVWMGYFFAAFLHPTLAQLPGQLAAVAVSAAWVLLLSLTVLRTNTRRTLRRIRQAFDARSRAVARAAADLLESEDPQKAGRRRRLLHARQLGLAETALMIEGWSGQPGALPGGWSGPALRRRMLDLQLAVEALATAAGSATEADGPTRQAAARIARALADRDLAAVERLALPLLDPSALVPRPTGRPGDRGPGSMALPAAPTSASGATGAVEGVWAASHLAAAAMEYVDLARQGDAPPATGTSEQEYEPAVQLAMGNLPGSAAIAGGVAARGRHWNVFARMKLTTRQAIQVAVAGGVAILVGREINEQRYYWAVIAAFVAFTGTATRSETTLKATNRVAGTLVGLGAGIGMVHVTAGHTLTALAVIILAMACGFYLVRISYGLMIFFVTIMVSQLYSILNEFSPGLLMLRLEETAAGAAIGILVGLLVLPTSTRDTLHSARTTFYSALSTLLEGVAGRLDGSEPETDLDAQARAIDHQVRGLALVASPLTRPLVWGNDPRLTRHRLTLYAAVSRRGRTLALAPQRLEVPNAAAEYADAARSLAAAAAHLADHPALTAAPHADVEQHLRDAEHTVLARRPECSAQLPPVGLALTQLGQLLRELAAVRPLSGPKHRRTPPPKLRLLASSASGTSGASGDSGPAGEEDGRPEPPGGRVPTASGAAGRERPAHH</sequence>
<feature type="transmembrane region" description="Helical" evidence="8">
    <location>
        <begin position="71"/>
        <end position="92"/>
    </location>
</feature>
<evidence type="ECO:0000256" key="2">
    <source>
        <dbReference type="ARBA" id="ARBA00022475"/>
    </source>
</evidence>
<protein>
    <submittedName>
        <fullName evidence="10">FUSC family protein</fullName>
    </submittedName>
</protein>
<evidence type="ECO:0000256" key="1">
    <source>
        <dbReference type="ARBA" id="ARBA00004651"/>
    </source>
</evidence>
<keyword evidence="11" id="KW-1185">Reference proteome</keyword>
<dbReference type="PANTHER" id="PTHR30509:SF9">
    <property type="entry name" value="MULTIDRUG RESISTANCE PROTEIN MDTO"/>
    <property type="match status" value="1"/>
</dbReference>
<feature type="transmembrane region" description="Helical" evidence="8">
    <location>
        <begin position="98"/>
        <end position="117"/>
    </location>
</feature>
<dbReference type="GO" id="GO:0005886">
    <property type="term" value="C:plasma membrane"/>
    <property type="evidence" value="ECO:0007669"/>
    <property type="project" value="UniProtKB-SubCell"/>
</dbReference>
<feature type="transmembrane region" description="Helical" evidence="8">
    <location>
        <begin position="460"/>
        <end position="478"/>
    </location>
</feature>
<gene>
    <name evidence="10" type="ORF">JFN87_07490</name>
</gene>
<evidence type="ECO:0000313" key="11">
    <source>
        <dbReference type="Proteomes" id="UP000670475"/>
    </source>
</evidence>
<evidence type="ECO:0000313" key="10">
    <source>
        <dbReference type="EMBL" id="MBP0457342.1"/>
    </source>
</evidence>
<evidence type="ECO:0000256" key="7">
    <source>
        <dbReference type="SAM" id="MobiDB-lite"/>
    </source>
</evidence>
<keyword evidence="5 8" id="KW-0472">Membrane</keyword>
<evidence type="ECO:0000256" key="3">
    <source>
        <dbReference type="ARBA" id="ARBA00022692"/>
    </source>
</evidence>
<evidence type="ECO:0000256" key="4">
    <source>
        <dbReference type="ARBA" id="ARBA00022989"/>
    </source>
</evidence>
<evidence type="ECO:0000256" key="8">
    <source>
        <dbReference type="SAM" id="Phobius"/>
    </source>
</evidence>
<keyword evidence="2" id="KW-1003">Cell membrane</keyword>
<dbReference type="Proteomes" id="UP000670475">
    <property type="component" value="Unassembled WGS sequence"/>
</dbReference>
<keyword evidence="4 8" id="KW-1133">Transmembrane helix</keyword>
<dbReference type="InterPro" id="IPR049453">
    <property type="entry name" value="Memb_transporter_dom"/>
</dbReference>
<accession>A0A940RTX2</accession>
<proteinExistence type="inferred from homology"/>
<evidence type="ECO:0000259" key="9">
    <source>
        <dbReference type="Pfam" id="PF13515"/>
    </source>
</evidence>
<evidence type="ECO:0000256" key="5">
    <source>
        <dbReference type="ARBA" id="ARBA00023136"/>
    </source>
</evidence>
<evidence type="ECO:0000256" key="6">
    <source>
        <dbReference type="ARBA" id="ARBA00043993"/>
    </source>
</evidence>
<feature type="region of interest" description="Disordered" evidence="7">
    <location>
        <begin position="254"/>
        <end position="277"/>
    </location>
</feature>
<name>A0A940RTX2_9ACTN</name>
<organism evidence="10 11">
    <name type="scientific">Streptomyces montanisoli</name>
    <dbReference type="NCBI Taxonomy" id="2798581"/>
    <lineage>
        <taxon>Bacteria</taxon>
        <taxon>Bacillati</taxon>
        <taxon>Actinomycetota</taxon>
        <taxon>Actinomycetes</taxon>
        <taxon>Kitasatosporales</taxon>
        <taxon>Streptomycetaceae</taxon>
        <taxon>Streptomyces</taxon>
    </lineage>
</organism>
<comment type="caution">
    <text evidence="10">The sequence shown here is derived from an EMBL/GenBank/DDBJ whole genome shotgun (WGS) entry which is preliminary data.</text>
</comment>
<dbReference type="Pfam" id="PF13515">
    <property type="entry name" value="FUSC_2"/>
    <property type="match status" value="1"/>
</dbReference>
<keyword evidence="3 8" id="KW-0812">Transmembrane</keyword>
<feature type="region of interest" description="Disordered" evidence="7">
    <location>
        <begin position="685"/>
        <end position="746"/>
    </location>
</feature>
<dbReference type="AlphaFoldDB" id="A0A940RTX2"/>
<feature type="transmembrane region" description="Helical" evidence="8">
    <location>
        <begin position="385"/>
        <end position="402"/>
    </location>
</feature>
<feature type="transmembrane region" description="Helical" evidence="8">
    <location>
        <begin position="31"/>
        <end position="64"/>
    </location>
</feature>
<dbReference type="EMBL" id="JAGIQL010000020">
    <property type="protein sequence ID" value="MBP0457342.1"/>
    <property type="molecule type" value="Genomic_DNA"/>
</dbReference>
<comment type="subcellular location">
    <subcellularLocation>
        <location evidence="1">Cell membrane</location>
        <topology evidence="1">Multi-pass membrane protein</topology>
    </subcellularLocation>
</comment>
<dbReference type="PANTHER" id="PTHR30509">
    <property type="entry name" value="P-HYDROXYBENZOIC ACID EFFLUX PUMP SUBUNIT-RELATED"/>
    <property type="match status" value="1"/>
</dbReference>
<reference evidence="10" key="1">
    <citation type="submission" date="2021-03" db="EMBL/GenBank/DDBJ databases">
        <title>Whole genome sequence of Streptomyces bomunensis MMS17-BM035.</title>
        <authorList>
            <person name="Lee J.H."/>
        </authorList>
    </citation>
    <scope>NUCLEOTIDE SEQUENCE</scope>
    <source>
        <strain evidence="10">MMS17-BM035</strain>
    </source>
</reference>
<dbReference type="RefSeq" id="WP_209339117.1">
    <property type="nucleotide sequence ID" value="NZ_JAGIQL010000020.1"/>
</dbReference>
<feature type="compositionally biased region" description="Low complexity" evidence="7">
    <location>
        <begin position="701"/>
        <end position="717"/>
    </location>
</feature>
<feature type="domain" description="Integral membrane bound transporter" evidence="9">
    <location>
        <begin position="374"/>
        <end position="500"/>
    </location>
</feature>